<dbReference type="Proteomes" id="UP000655868">
    <property type="component" value="Unassembled WGS sequence"/>
</dbReference>
<name>A0A934NTU1_9NOCA</name>
<accession>A0A934NTU1</accession>
<proteinExistence type="predicted"/>
<keyword evidence="2" id="KW-1185">Reference proteome</keyword>
<sequence length="78" mass="8407">MPIDPCADVARRAWLPCANCAKDSGCSSCFDGSNCASHWQYLLGNDGPRVFLQCPQCSNVWNVNTRVGAVSDLVSDRG</sequence>
<protein>
    <submittedName>
        <fullName evidence="1">Uncharacterized protein</fullName>
    </submittedName>
</protein>
<gene>
    <name evidence="1" type="ORF">JGU71_20025</name>
</gene>
<organism evidence="1 2">
    <name type="scientific">Antrihabitans stalagmiti</name>
    <dbReference type="NCBI Taxonomy" id="2799499"/>
    <lineage>
        <taxon>Bacteria</taxon>
        <taxon>Bacillati</taxon>
        <taxon>Actinomycetota</taxon>
        <taxon>Actinomycetes</taxon>
        <taxon>Mycobacteriales</taxon>
        <taxon>Nocardiaceae</taxon>
        <taxon>Antrihabitans</taxon>
    </lineage>
</organism>
<dbReference type="EMBL" id="JAEMNV010000006">
    <property type="protein sequence ID" value="MBJ8341179.1"/>
    <property type="molecule type" value="Genomic_DNA"/>
</dbReference>
<comment type="caution">
    <text evidence="1">The sequence shown here is derived from an EMBL/GenBank/DDBJ whole genome shotgun (WGS) entry which is preliminary data.</text>
</comment>
<dbReference type="AlphaFoldDB" id="A0A934NTU1"/>
<reference evidence="1" key="1">
    <citation type="submission" date="2020-12" db="EMBL/GenBank/DDBJ databases">
        <title>Antrihabitans popcorni sp. nov. and Antrihabitans auranticaus sp. nov., isolated from a larva cave.</title>
        <authorList>
            <person name="Lee S.D."/>
            <person name="Kim I.S."/>
        </authorList>
    </citation>
    <scope>NUCLEOTIDE SEQUENCE</scope>
    <source>
        <strain evidence="1">YC3-6</strain>
    </source>
</reference>
<evidence type="ECO:0000313" key="1">
    <source>
        <dbReference type="EMBL" id="MBJ8341179.1"/>
    </source>
</evidence>
<evidence type="ECO:0000313" key="2">
    <source>
        <dbReference type="Proteomes" id="UP000655868"/>
    </source>
</evidence>